<accession>A0ABM8CZ19</accession>
<keyword evidence="2" id="KW-0812">Transmembrane</keyword>
<feature type="compositionally biased region" description="Pro residues" evidence="1">
    <location>
        <begin position="227"/>
        <end position="238"/>
    </location>
</feature>
<evidence type="ECO:0000313" key="4">
    <source>
        <dbReference type="Proteomes" id="UP001317870"/>
    </source>
</evidence>
<feature type="region of interest" description="Disordered" evidence="1">
    <location>
        <begin position="203"/>
        <end position="238"/>
    </location>
</feature>
<feature type="transmembrane region" description="Helical" evidence="2">
    <location>
        <begin position="94"/>
        <end position="113"/>
    </location>
</feature>
<feature type="transmembrane region" description="Helical" evidence="2">
    <location>
        <begin position="61"/>
        <end position="82"/>
    </location>
</feature>
<organism evidence="3 4">
    <name type="scientific">Nocardia sputorum</name>
    <dbReference type="NCBI Taxonomy" id="2984338"/>
    <lineage>
        <taxon>Bacteria</taxon>
        <taxon>Bacillati</taxon>
        <taxon>Actinomycetota</taxon>
        <taxon>Actinomycetes</taxon>
        <taxon>Mycobacteriales</taxon>
        <taxon>Nocardiaceae</taxon>
        <taxon>Nocardia</taxon>
    </lineage>
</organism>
<keyword evidence="2" id="KW-0472">Membrane</keyword>
<reference evidence="3 4" key="1">
    <citation type="submission" date="2022-11" db="EMBL/GenBank/DDBJ databases">
        <title>Genome Sequencing of Nocardia sp. ON39_IFM12276 and assembly.</title>
        <authorList>
            <person name="Shimojima M."/>
            <person name="Toyokawa M."/>
            <person name="Uesaka K."/>
        </authorList>
    </citation>
    <scope>NUCLEOTIDE SEQUENCE [LARGE SCALE GENOMIC DNA]</scope>
    <source>
        <strain evidence="3 4">IFM 12276</strain>
    </source>
</reference>
<feature type="compositionally biased region" description="Low complexity" evidence="1">
    <location>
        <begin position="208"/>
        <end position="226"/>
    </location>
</feature>
<keyword evidence="4" id="KW-1185">Reference proteome</keyword>
<name>A0ABM8CZ19_9NOCA</name>
<dbReference type="EMBL" id="AP026978">
    <property type="protein sequence ID" value="BDU00261.1"/>
    <property type="molecule type" value="Genomic_DNA"/>
</dbReference>
<gene>
    <name evidence="3" type="ORF">IFM12276_32890</name>
</gene>
<sequence>MDWGFLFAAATSAAGFALLFQPWLSASGSGGEARADAFGRVTGVTHGFDEWSVSKFRDVNISGAWGLLAAAAMMVTVFAVVAQARSRTRVLAHVIMGSSVAAAMLVLVALLYLNARAPELRILVDPGEGLGAGLMHRLFGEGASATSDNGDRRMAAAGLTPVALIAGVLSCSAAVAAVAQGSRRYGSSPMRALAWLVTPLPAEPAQPPAAAEAPRPAVAEAPRPAAVQPPRPAAPPEPDAAERLLLWDELVFDDDLVANVTWVRNTEPPRRATSGHRSKTSTPVLTR</sequence>
<feature type="transmembrane region" description="Helical" evidence="2">
    <location>
        <begin position="154"/>
        <end position="179"/>
    </location>
</feature>
<keyword evidence="2" id="KW-1133">Transmembrane helix</keyword>
<evidence type="ECO:0000256" key="2">
    <source>
        <dbReference type="SAM" id="Phobius"/>
    </source>
</evidence>
<protein>
    <submittedName>
        <fullName evidence="3">Uncharacterized protein</fullName>
    </submittedName>
</protein>
<feature type="region of interest" description="Disordered" evidence="1">
    <location>
        <begin position="267"/>
        <end position="287"/>
    </location>
</feature>
<proteinExistence type="predicted"/>
<evidence type="ECO:0000256" key="1">
    <source>
        <dbReference type="SAM" id="MobiDB-lite"/>
    </source>
</evidence>
<evidence type="ECO:0000313" key="3">
    <source>
        <dbReference type="EMBL" id="BDU00261.1"/>
    </source>
</evidence>
<dbReference type="Proteomes" id="UP001317870">
    <property type="component" value="Chromosome"/>
</dbReference>